<gene>
    <name evidence="3" type="ORF">YQE_01047</name>
    <name evidence="2" type="ORF">YQE_11070</name>
</gene>
<accession>N6TX36</accession>
<reference evidence="3" key="1">
    <citation type="journal article" date="2013" name="Genome Biol.">
        <title>Draft genome of the mountain pine beetle, Dendroctonus ponderosae Hopkins, a major forest pest.</title>
        <authorList>
            <person name="Keeling C.I."/>
            <person name="Yuen M.M."/>
            <person name="Liao N.Y."/>
            <person name="Docking T.R."/>
            <person name="Chan S.K."/>
            <person name="Taylor G.A."/>
            <person name="Palmquist D.L."/>
            <person name="Jackman S.D."/>
            <person name="Nguyen A."/>
            <person name="Li M."/>
            <person name="Henderson H."/>
            <person name="Janes J.K."/>
            <person name="Zhao Y."/>
            <person name="Pandoh P."/>
            <person name="Moore R."/>
            <person name="Sperling F.A."/>
            <person name="Huber D.P."/>
            <person name="Birol I."/>
            <person name="Jones S.J."/>
            <person name="Bohlmann J."/>
        </authorList>
    </citation>
    <scope>NUCLEOTIDE SEQUENCE</scope>
</reference>
<feature type="region of interest" description="Disordered" evidence="1">
    <location>
        <begin position="67"/>
        <end position="101"/>
    </location>
</feature>
<feature type="non-terminal residue" evidence="3">
    <location>
        <position position="155"/>
    </location>
</feature>
<feature type="non-terminal residue" evidence="3">
    <location>
        <position position="1"/>
    </location>
</feature>
<proteinExistence type="predicted"/>
<sequence length="155" mass="16738">MPLHHMASLNEDETSGSENGKQDENANNESKSNDFSFQIGGTLFPQETASRTNSNLILNHTKSASQSNINIFDSGDERGRDSLAKSAASEGNLESAKARPAAIPEKACLPKKAISIEDDICSTDSSLIEDGEDLGLKNLILNKLSIMSLHKMIVY</sequence>
<evidence type="ECO:0000256" key="1">
    <source>
        <dbReference type="SAM" id="MobiDB-lite"/>
    </source>
</evidence>
<evidence type="ECO:0000313" key="2">
    <source>
        <dbReference type="EMBL" id="ENN72288.1"/>
    </source>
</evidence>
<dbReference type="EMBL" id="KB741226">
    <property type="protein sequence ID" value="ENN72288.1"/>
    <property type="molecule type" value="Genomic_DNA"/>
</dbReference>
<dbReference type="OrthoDB" id="9986177at2759"/>
<name>N6TX36_DENPD</name>
<organism evidence="3">
    <name type="scientific">Dendroctonus ponderosae</name>
    <name type="common">Mountain pine beetle</name>
    <dbReference type="NCBI Taxonomy" id="77166"/>
    <lineage>
        <taxon>Eukaryota</taxon>
        <taxon>Metazoa</taxon>
        <taxon>Ecdysozoa</taxon>
        <taxon>Arthropoda</taxon>
        <taxon>Hexapoda</taxon>
        <taxon>Insecta</taxon>
        <taxon>Pterygota</taxon>
        <taxon>Neoptera</taxon>
        <taxon>Endopterygota</taxon>
        <taxon>Coleoptera</taxon>
        <taxon>Polyphaga</taxon>
        <taxon>Cucujiformia</taxon>
        <taxon>Curculionidae</taxon>
        <taxon>Scolytinae</taxon>
        <taxon>Dendroctonus</taxon>
    </lineage>
</organism>
<feature type="compositionally biased region" description="Polar residues" evidence="1">
    <location>
        <begin position="25"/>
        <end position="36"/>
    </location>
</feature>
<dbReference type="HOGENOM" id="CLU_1699876_0_0_1"/>
<feature type="region of interest" description="Disordered" evidence="1">
    <location>
        <begin position="1"/>
        <end position="44"/>
    </location>
</feature>
<dbReference type="AlphaFoldDB" id="N6TX36"/>
<dbReference type="EMBL" id="KB738503">
    <property type="protein sequence ID" value="ENN82578.1"/>
    <property type="molecule type" value="Genomic_DNA"/>
</dbReference>
<protein>
    <submittedName>
        <fullName evidence="3">Uncharacterized protein</fullName>
    </submittedName>
</protein>
<evidence type="ECO:0000313" key="3">
    <source>
        <dbReference type="EMBL" id="ENN82578.1"/>
    </source>
</evidence>